<dbReference type="PANTHER" id="PTHR23292">
    <property type="entry name" value="LIPOPOLYSACCHARIDE-INDUCED TUMOR NECROSIS FACTOR-ALPHA FACTOR"/>
    <property type="match status" value="1"/>
</dbReference>
<feature type="compositionally biased region" description="Low complexity" evidence="6">
    <location>
        <begin position="291"/>
        <end position="305"/>
    </location>
</feature>
<feature type="compositionally biased region" description="Low complexity" evidence="6">
    <location>
        <begin position="153"/>
        <end position="171"/>
    </location>
</feature>
<sequence>MSVHYHPQHSTAAPPLPSVSAWATAATVASATTTASGSSTPASFSSPEQWPGYTPIWDYDLHPVAPCVPDSRRPPRHSHPDHILHSEPIDPASVQYRRRSTRISSSSSSNSSTSSLQLHSSPLPKKPRTVAAAAAISAKSGRRPLLLRLLRKPVSSSSTSPSTLLSPISSLPSPPASSPESHDRDPNTTTQPQPQPQPQSKPQHQHPHQHSHHRYHHSLDSSMSLQDRSSSGQRLRASRFKNSASSLASLTEERQLSHTSTTNEITGDQSRPENGRRIPSSSLPLHPATPGGPSSSSNSPRPLLSQRRRGVAVAAVFNDTPNPADSKAALSSEQQQQQQQQQRSPLEEQQLRWHQDWLRPSGAMLSRFRDRPALFNCPRCGAIKVVSETQFVPGAMSYLVAFGLLFLTLGTLSYIPFRKGHEGTKDCVHWCPKCNQRVARFSRANATWEWL</sequence>
<feature type="compositionally biased region" description="Low complexity" evidence="6">
    <location>
        <begin position="102"/>
        <end position="121"/>
    </location>
</feature>
<feature type="compositionally biased region" description="Polar residues" evidence="6">
    <location>
        <begin position="257"/>
        <end position="269"/>
    </location>
</feature>
<name>A0A9P3HG77_9FUNG</name>
<gene>
    <name evidence="9" type="ORF">EMPS_08361</name>
</gene>
<dbReference type="EMBL" id="BQFW01000011">
    <property type="protein sequence ID" value="GJJ76003.1"/>
    <property type="molecule type" value="Genomic_DNA"/>
</dbReference>
<feature type="compositionally biased region" description="Polar residues" evidence="6">
    <location>
        <begin position="240"/>
        <end position="249"/>
    </location>
</feature>
<reference evidence="9" key="1">
    <citation type="submission" date="2021-11" db="EMBL/GenBank/DDBJ databases">
        <authorList>
            <person name="Herlambang A."/>
            <person name="Guo Y."/>
            <person name="Takashima Y."/>
            <person name="Nishizawa T."/>
        </authorList>
    </citation>
    <scope>NUCLEOTIDE SEQUENCE</scope>
    <source>
        <strain evidence="9">E1425</strain>
    </source>
</reference>
<feature type="region of interest" description="Disordered" evidence="6">
    <location>
        <begin position="153"/>
        <end position="349"/>
    </location>
</feature>
<evidence type="ECO:0000256" key="4">
    <source>
        <dbReference type="ARBA" id="ARBA00022833"/>
    </source>
</evidence>
<keyword evidence="4" id="KW-0862">Zinc</keyword>
<feature type="compositionally biased region" description="Low complexity" evidence="6">
    <location>
        <begin position="220"/>
        <end position="231"/>
    </location>
</feature>
<feature type="compositionally biased region" description="Low complexity" evidence="6">
    <location>
        <begin position="330"/>
        <end position="344"/>
    </location>
</feature>
<dbReference type="PANTHER" id="PTHR23292:SF6">
    <property type="entry name" value="FI16602P1-RELATED"/>
    <property type="match status" value="1"/>
</dbReference>
<dbReference type="AlphaFoldDB" id="A0A9P3HG77"/>
<dbReference type="SMART" id="SM00714">
    <property type="entry name" value="LITAF"/>
    <property type="match status" value="1"/>
</dbReference>
<comment type="caution">
    <text evidence="9">The sequence shown here is derived from an EMBL/GenBank/DDBJ whole genome shotgun (WGS) entry which is preliminary data.</text>
</comment>
<evidence type="ECO:0000256" key="3">
    <source>
        <dbReference type="ARBA" id="ARBA00022723"/>
    </source>
</evidence>
<keyword evidence="5 7" id="KW-0472">Membrane</keyword>
<evidence type="ECO:0000256" key="1">
    <source>
        <dbReference type="ARBA" id="ARBA00004170"/>
    </source>
</evidence>
<evidence type="ECO:0000256" key="7">
    <source>
        <dbReference type="SAM" id="Phobius"/>
    </source>
</evidence>
<evidence type="ECO:0000259" key="8">
    <source>
        <dbReference type="PROSITE" id="PS51837"/>
    </source>
</evidence>
<evidence type="ECO:0000256" key="5">
    <source>
        <dbReference type="ARBA" id="ARBA00023136"/>
    </source>
</evidence>
<accession>A0A9P3HG77</accession>
<dbReference type="Proteomes" id="UP000827284">
    <property type="component" value="Unassembled WGS sequence"/>
</dbReference>
<dbReference type="InterPro" id="IPR037519">
    <property type="entry name" value="LITAF_fam"/>
</dbReference>
<proteinExistence type="inferred from homology"/>
<evidence type="ECO:0000256" key="2">
    <source>
        <dbReference type="ARBA" id="ARBA00005975"/>
    </source>
</evidence>
<keyword evidence="3" id="KW-0479">Metal-binding</keyword>
<dbReference type="PROSITE" id="PS51837">
    <property type="entry name" value="LITAF"/>
    <property type="match status" value="1"/>
</dbReference>
<dbReference type="InterPro" id="IPR006629">
    <property type="entry name" value="LITAF"/>
</dbReference>
<evidence type="ECO:0000256" key="6">
    <source>
        <dbReference type="SAM" id="MobiDB-lite"/>
    </source>
</evidence>
<feature type="domain" description="LITAF" evidence="8">
    <location>
        <begin position="359"/>
        <end position="443"/>
    </location>
</feature>
<comment type="similarity">
    <text evidence="2">Belongs to the CDIP1/LITAF family.</text>
</comment>
<keyword evidence="10" id="KW-1185">Reference proteome</keyword>
<feature type="region of interest" description="Disordered" evidence="6">
    <location>
        <begin position="68"/>
        <end position="136"/>
    </location>
</feature>
<keyword evidence="7" id="KW-1133">Transmembrane helix</keyword>
<organism evidence="9 10">
    <name type="scientific">Entomortierella parvispora</name>
    <dbReference type="NCBI Taxonomy" id="205924"/>
    <lineage>
        <taxon>Eukaryota</taxon>
        <taxon>Fungi</taxon>
        <taxon>Fungi incertae sedis</taxon>
        <taxon>Mucoromycota</taxon>
        <taxon>Mortierellomycotina</taxon>
        <taxon>Mortierellomycetes</taxon>
        <taxon>Mortierellales</taxon>
        <taxon>Mortierellaceae</taxon>
        <taxon>Entomortierella</taxon>
    </lineage>
</organism>
<keyword evidence="7" id="KW-0812">Transmembrane</keyword>
<reference evidence="9" key="2">
    <citation type="journal article" date="2022" name="Microbiol. Resour. Announc.">
        <title>Whole-Genome Sequence of Entomortierella parvispora E1425, a Mucoromycotan Fungus Associated with Burkholderiaceae-Related Endosymbiotic Bacteria.</title>
        <authorList>
            <person name="Herlambang A."/>
            <person name="Guo Y."/>
            <person name="Takashima Y."/>
            <person name="Narisawa K."/>
            <person name="Ohta H."/>
            <person name="Nishizawa T."/>
        </authorList>
    </citation>
    <scope>NUCLEOTIDE SEQUENCE</scope>
    <source>
        <strain evidence="9">E1425</strain>
    </source>
</reference>
<dbReference type="OrthoDB" id="1882956at2759"/>
<evidence type="ECO:0000313" key="10">
    <source>
        <dbReference type="Proteomes" id="UP000827284"/>
    </source>
</evidence>
<feature type="compositionally biased region" description="Basic and acidic residues" evidence="6">
    <location>
        <begin position="70"/>
        <end position="88"/>
    </location>
</feature>
<comment type="subcellular location">
    <subcellularLocation>
        <location evidence="1">Membrane</location>
        <topology evidence="1">Peripheral membrane protein</topology>
    </subcellularLocation>
</comment>
<protein>
    <recommendedName>
        <fullName evidence="8">LITAF domain-containing protein</fullName>
    </recommendedName>
</protein>
<feature type="compositionally biased region" description="Basic residues" evidence="6">
    <location>
        <begin position="203"/>
        <end position="216"/>
    </location>
</feature>
<feature type="transmembrane region" description="Helical" evidence="7">
    <location>
        <begin position="395"/>
        <end position="415"/>
    </location>
</feature>
<evidence type="ECO:0000313" key="9">
    <source>
        <dbReference type="EMBL" id="GJJ76003.1"/>
    </source>
</evidence>
<dbReference type="Pfam" id="PF10601">
    <property type="entry name" value="zf-LITAF-like"/>
    <property type="match status" value="1"/>
</dbReference>
<dbReference type="GO" id="GO:0008270">
    <property type="term" value="F:zinc ion binding"/>
    <property type="evidence" value="ECO:0007669"/>
    <property type="project" value="TreeGrafter"/>
</dbReference>
<dbReference type="GO" id="GO:0016020">
    <property type="term" value="C:membrane"/>
    <property type="evidence" value="ECO:0007669"/>
    <property type="project" value="UniProtKB-SubCell"/>
</dbReference>